<dbReference type="EMBL" id="BAAAKJ010000137">
    <property type="protein sequence ID" value="GAA1393679.1"/>
    <property type="molecule type" value="Genomic_DNA"/>
</dbReference>
<feature type="coiled-coil region" evidence="1">
    <location>
        <begin position="1"/>
        <end position="42"/>
    </location>
</feature>
<gene>
    <name evidence="2" type="ORF">GCM10009639_27010</name>
</gene>
<comment type="caution">
    <text evidence="2">The sequence shown here is derived from an EMBL/GenBank/DDBJ whole genome shotgun (WGS) entry which is preliminary data.</text>
</comment>
<dbReference type="RefSeq" id="WP_344333679.1">
    <property type="nucleotide sequence ID" value="NZ_BAAAKJ010000137.1"/>
</dbReference>
<keyword evidence="1" id="KW-0175">Coiled coil</keyword>
<evidence type="ECO:0000256" key="1">
    <source>
        <dbReference type="SAM" id="Coils"/>
    </source>
</evidence>
<sequence>MTPYGRDLQQVEKELQEAQRERDLLGARIEGLKAQLEALRKLAQTPLVQGEEIQELTKGDAIVKILQVSHKPMTLGEIARAMTDAGKKTTSNGASVYIDALLKGGRVVRVQRGQYRAA</sequence>
<protein>
    <submittedName>
        <fullName evidence="2">Uncharacterized protein</fullName>
    </submittedName>
</protein>
<evidence type="ECO:0000313" key="2">
    <source>
        <dbReference type="EMBL" id="GAA1393679.1"/>
    </source>
</evidence>
<dbReference type="Proteomes" id="UP001499863">
    <property type="component" value="Unassembled WGS sequence"/>
</dbReference>
<organism evidence="2 3">
    <name type="scientific">Kitasatospora putterlickiae</name>
    <dbReference type="NCBI Taxonomy" id="221725"/>
    <lineage>
        <taxon>Bacteria</taxon>
        <taxon>Bacillati</taxon>
        <taxon>Actinomycetota</taxon>
        <taxon>Actinomycetes</taxon>
        <taxon>Kitasatosporales</taxon>
        <taxon>Streptomycetaceae</taxon>
        <taxon>Kitasatospora</taxon>
    </lineage>
</organism>
<accession>A0ABN1Y429</accession>
<evidence type="ECO:0000313" key="3">
    <source>
        <dbReference type="Proteomes" id="UP001499863"/>
    </source>
</evidence>
<proteinExistence type="predicted"/>
<name>A0ABN1Y429_9ACTN</name>
<reference evidence="2 3" key="1">
    <citation type="journal article" date="2019" name="Int. J. Syst. Evol. Microbiol.">
        <title>The Global Catalogue of Microorganisms (GCM) 10K type strain sequencing project: providing services to taxonomists for standard genome sequencing and annotation.</title>
        <authorList>
            <consortium name="The Broad Institute Genomics Platform"/>
            <consortium name="The Broad Institute Genome Sequencing Center for Infectious Disease"/>
            <person name="Wu L."/>
            <person name="Ma J."/>
        </authorList>
    </citation>
    <scope>NUCLEOTIDE SEQUENCE [LARGE SCALE GENOMIC DNA]</scope>
    <source>
        <strain evidence="2 3">JCM 12393</strain>
    </source>
</reference>
<keyword evidence="3" id="KW-1185">Reference proteome</keyword>